<comment type="caution">
    <text evidence="10">The sequence shown here is derived from an EMBL/GenBank/DDBJ whole genome shotgun (WGS) entry which is preliminary data.</text>
</comment>
<evidence type="ECO:0000256" key="7">
    <source>
        <dbReference type="ARBA" id="ARBA00048577"/>
    </source>
</evidence>
<dbReference type="STRING" id="6334.A0A0V1BWE3"/>
<protein>
    <recommendedName>
        <fullName evidence="3">glutamate dehydrogenase [NAD(P)(+)]</fullName>
        <ecNumber evidence="3">1.4.1.3</ecNumber>
    </recommendedName>
</protein>
<evidence type="ECO:0000256" key="8">
    <source>
        <dbReference type="RuleBase" id="RU004417"/>
    </source>
</evidence>
<dbReference type="Gene3D" id="3.40.50.720">
    <property type="entry name" value="NAD(P)-binding Rossmann-like Domain"/>
    <property type="match status" value="2"/>
</dbReference>
<dbReference type="Gene3D" id="3.40.50.10860">
    <property type="entry name" value="Leucine Dehydrogenase, chain A, domain 1"/>
    <property type="match status" value="2"/>
</dbReference>
<gene>
    <name evidence="10" type="primary">GLUD2</name>
    <name evidence="10" type="ORF">T01_6579</name>
</gene>
<evidence type="ECO:0000256" key="4">
    <source>
        <dbReference type="ARBA" id="ARBA00023002"/>
    </source>
</evidence>
<dbReference type="SMART" id="SM00839">
    <property type="entry name" value="ELFV_dehydrog"/>
    <property type="match status" value="2"/>
</dbReference>
<dbReference type="InterPro" id="IPR036291">
    <property type="entry name" value="NAD(P)-bd_dom_sf"/>
</dbReference>
<dbReference type="SUPFAM" id="SSF53223">
    <property type="entry name" value="Aminoacid dehydrogenase-like, N-terminal domain"/>
    <property type="match status" value="2"/>
</dbReference>
<dbReference type="Pfam" id="PF02812">
    <property type="entry name" value="ELFV_dehydrog_N"/>
    <property type="match status" value="2"/>
</dbReference>
<evidence type="ECO:0000256" key="5">
    <source>
        <dbReference type="ARBA" id="ARBA00023128"/>
    </source>
</evidence>
<feature type="domain" description="Glutamate/phenylalanine/leucine/valine/L-tryptophan dehydrogenase C-terminal" evidence="9">
    <location>
        <begin position="749"/>
        <end position="1055"/>
    </location>
</feature>
<organism evidence="10 11">
    <name type="scientific">Trichinella spiralis</name>
    <name type="common">Trichina worm</name>
    <dbReference type="NCBI Taxonomy" id="6334"/>
    <lineage>
        <taxon>Eukaryota</taxon>
        <taxon>Metazoa</taxon>
        <taxon>Ecdysozoa</taxon>
        <taxon>Nematoda</taxon>
        <taxon>Enoplea</taxon>
        <taxon>Dorylaimia</taxon>
        <taxon>Trichinellida</taxon>
        <taxon>Trichinellidae</taxon>
        <taxon>Trichinella</taxon>
    </lineage>
</organism>
<evidence type="ECO:0000259" key="9">
    <source>
        <dbReference type="SMART" id="SM00839"/>
    </source>
</evidence>
<dbReference type="Gene3D" id="1.10.287.140">
    <property type="match status" value="2"/>
</dbReference>
<dbReference type="InterPro" id="IPR006095">
    <property type="entry name" value="Glu/Leu/Phe/Val/Trp_DH"/>
</dbReference>
<dbReference type="SUPFAM" id="SSF51735">
    <property type="entry name" value="NAD(P)-binding Rossmann-fold domains"/>
    <property type="match status" value="2"/>
</dbReference>
<name>A0A0V1BWE3_TRISP</name>
<dbReference type="InParanoid" id="A0A0V1BWE3"/>
<dbReference type="GO" id="GO:0005739">
    <property type="term" value="C:mitochondrion"/>
    <property type="evidence" value="ECO:0007669"/>
    <property type="project" value="UniProtKB-SubCell"/>
</dbReference>
<evidence type="ECO:0000313" key="11">
    <source>
        <dbReference type="Proteomes" id="UP000054776"/>
    </source>
</evidence>
<dbReference type="PANTHER" id="PTHR11606:SF13">
    <property type="entry name" value="GLUTAMATE DEHYDROGENASE 1, MITOCHONDRIAL"/>
    <property type="match status" value="1"/>
</dbReference>
<dbReference type="Pfam" id="PF00208">
    <property type="entry name" value="ELFV_dehydrog"/>
    <property type="match status" value="2"/>
</dbReference>
<dbReference type="GO" id="GO:0006538">
    <property type="term" value="P:L-glutamate catabolic process"/>
    <property type="evidence" value="ECO:0007669"/>
    <property type="project" value="TreeGrafter"/>
</dbReference>
<dbReference type="InterPro" id="IPR006097">
    <property type="entry name" value="Glu/Leu/Phe/Val/Trp_DH_dimer"/>
</dbReference>
<dbReference type="AlphaFoldDB" id="A0A0V1BWE3"/>
<accession>A0A0V1BWE3</accession>
<dbReference type="InterPro" id="IPR046346">
    <property type="entry name" value="Aminoacid_DH-like_N_sf"/>
</dbReference>
<keyword evidence="11" id="KW-1185">Reference proteome</keyword>
<dbReference type="GO" id="GO:0004352">
    <property type="term" value="F:glutamate dehydrogenase (NAD+) activity"/>
    <property type="evidence" value="ECO:0007669"/>
    <property type="project" value="TreeGrafter"/>
</dbReference>
<comment type="subcellular location">
    <subcellularLocation>
        <location evidence="1">Mitochondrion</location>
    </subcellularLocation>
</comment>
<dbReference type="PANTHER" id="PTHR11606">
    <property type="entry name" value="GLUTAMATE DEHYDROGENASE"/>
    <property type="match status" value="1"/>
</dbReference>
<feature type="domain" description="Glutamate/phenylalanine/leucine/valine/L-tryptophan dehydrogenase C-terminal" evidence="9">
    <location>
        <begin position="249"/>
        <end position="535"/>
    </location>
</feature>
<comment type="catalytic activity">
    <reaction evidence="6">
        <text>L-glutamate + NAD(+) + H2O = 2-oxoglutarate + NH4(+) + NADH + H(+)</text>
        <dbReference type="Rhea" id="RHEA:15133"/>
        <dbReference type="ChEBI" id="CHEBI:15377"/>
        <dbReference type="ChEBI" id="CHEBI:15378"/>
        <dbReference type="ChEBI" id="CHEBI:16810"/>
        <dbReference type="ChEBI" id="CHEBI:28938"/>
        <dbReference type="ChEBI" id="CHEBI:29985"/>
        <dbReference type="ChEBI" id="CHEBI:57540"/>
        <dbReference type="ChEBI" id="CHEBI:57945"/>
        <dbReference type="EC" id="1.4.1.3"/>
    </reaction>
</comment>
<dbReference type="CDD" id="cd01076">
    <property type="entry name" value="NAD_bind_1_Glu_DH"/>
    <property type="match status" value="2"/>
</dbReference>
<evidence type="ECO:0000256" key="1">
    <source>
        <dbReference type="ARBA" id="ARBA00004173"/>
    </source>
</evidence>
<evidence type="ECO:0000256" key="3">
    <source>
        <dbReference type="ARBA" id="ARBA00012889"/>
    </source>
</evidence>
<evidence type="ECO:0000313" key="10">
    <source>
        <dbReference type="EMBL" id="KRY41217.1"/>
    </source>
</evidence>
<evidence type="ECO:0000256" key="2">
    <source>
        <dbReference type="ARBA" id="ARBA00006382"/>
    </source>
</evidence>
<dbReference type="Proteomes" id="UP000054776">
    <property type="component" value="Unassembled WGS sequence"/>
</dbReference>
<dbReference type="InterPro" id="IPR033922">
    <property type="entry name" value="NAD_bind_Glu_DH"/>
</dbReference>
<comment type="catalytic activity">
    <reaction evidence="7">
        <text>L-glutamate + NADP(+) + H2O = 2-oxoglutarate + NH4(+) + NADPH + H(+)</text>
        <dbReference type="Rhea" id="RHEA:11612"/>
        <dbReference type="ChEBI" id="CHEBI:15377"/>
        <dbReference type="ChEBI" id="CHEBI:15378"/>
        <dbReference type="ChEBI" id="CHEBI:16810"/>
        <dbReference type="ChEBI" id="CHEBI:28938"/>
        <dbReference type="ChEBI" id="CHEBI:29985"/>
        <dbReference type="ChEBI" id="CHEBI:57783"/>
        <dbReference type="ChEBI" id="CHEBI:58349"/>
        <dbReference type="EC" id="1.4.1.3"/>
    </reaction>
</comment>
<dbReference type="FunFam" id="3.40.50.720:FF:000100">
    <property type="entry name" value="Glutamate dehydrogenase 1, mitochondrial"/>
    <property type="match status" value="2"/>
</dbReference>
<sequence>MALRRLSTLTLCKNFSNSIFRKAALGYGTSPPPQSSDRDLPIYEQNNPSYFEMVGYYCDRGMDVIESAMVNDVQGTAAQEERRRQIRGILRNIQSPNKVLYFTFPIRRDNGEFEIIEAWRCLHSEHKTPCKGGIRYADNVNEDEVKALASLMTYKCAVVDVPFGGAKGAVKIDPKKYSVYELEKITRRLAVEMSKKGFLGPGVDVPAPDMGTGEREMAWIADTYANTTGHLEKDAYACVTGKPIGLGGIHGRKSATGRGVLNGLSVFLNNEKFMETIGLTTGFKDKTFIVQGYGNVGKFVARYVHEAGSKMIGVMERDGSIFNPDGIIPSELEDYFTKNGTVKGFPNAKPYTPMEKMLHEKCDIFIPAATEKVIRKDNAEGIQAKIVAEAANGPTTPAADKILLDKKVLILPDLYVNAGGVTVSYFEWLKDLNHVSFGRLTFKHEVNSNRMLLSSIQESLERYFNKEPGSIPIRGDHIAYASEEDIVFSGLAYTMERSALSIIKTAEKYNLGLDLRTAAYANSIGKIVFLKRISESMMEPIEEQLDPSYFSMIEHFFDRGCTVLEKFMETEIQFKKMTSEQKRSLILGILALIKKPTKMLYISFPIKRDNGELEIIEAWRCQHSEHRTPCKGGIRFAPNVSEDEVKALAALMTFKCAVVDVPFGGSKGAVRIDPKKYSENEIERITRRLTLEFSKKGFLGPGVDVPAPDMGTSAREMAWIADTYAMTVGHLDKDAYACTTGKPILMGGILGRTAATGLGVRHATSIFLKDNELVERIGITPGLAGKSVIVQGYGNVGSHTAKFFHEAGAKVIGIIEYNGSIYKSDGIDIPALESYFSDNGTIVGFPHADSYQPKEDLFYEQCDILIPAAIEKVITKKNAEKIKAKVVVEAANGPTTPAGDRILQQRNILVIPDLFANAGGVTVSYFEWLKNLNHVSFGRLTFKYEKESNSLLLRELFWATFAWLVTKPLTESVQESLEKGLNMKNLSISPNEEFEKLIEGASEKDIVHSGLAYTMERSGMAIIETARKYNLGIDFRLAAYVMSIEKIFRSFLTSGYTM</sequence>
<comment type="similarity">
    <text evidence="2 8">Belongs to the Glu/Leu/Phe/Val dehydrogenases family.</text>
</comment>
<evidence type="ECO:0000256" key="6">
    <source>
        <dbReference type="ARBA" id="ARBA00047867"/>
    </source>
</evidence>
<dbReference type="EC" id="1.4.1.3" evidence="3"/>
<keyword evidence="4 8" id="KW-0560">Oxidoreductase</keyword>
<keyword evidence="5" id="KW-0496">Mitochondrion</keyword>
<dbReference type="InterPro" id="IPR006096">
    <property type="entry name" value="Glu/Leu/Phe/Val/Trp_DH_C"/>
</dbReference>
<dbReference type="EMBL" id="JYDH01000009">
    <property type="protein sequence ID" value="KRY41217.1"/>
    <property type="molecule type" value="Genomic_DNA"/>
</dbReference>
<proteinExistence type="inferred from homology"/>
<reference evidence="10 11" key="1">
    <citation type="submission" date="2015-01" db="EMBL/GenBank/DDBJ databases">
        <title>Evolution of Trichinella species and genotypes.</title>
        <authorList>
            <person name="Korhonen P.K."/>
            <person name="Edoardo P."/>
            <person name="Giuseppe L.R."/>
            <person name="Gasser R.B."/>
        </authorList>
    </citation>
    <scope>NUCLEOTIDE SEQUENCE [LARGE SCALE GENOMIC DNA]</scope>
    <source>
        <strain evidence="10">ISS3</strain>
    </source>
</reference>
<dbReference type="OrthoDB" id="6718861at2759"/>
<dbReference type="PRINTS" id="PR00082">
    <property type="entry name" value="GLFDHDRGNASE"/>
</dbReference>